<dbReference type="SMART" id="SM00382">
    <property type="entry name" value="AAA"/>
    <property type="match status" value="1"/>
</dbReference>
<proteinExistence type="inferred from homology"/>
<dbReference type="InterPro" id="IPR003593">
    <property type="entry name" value="AAA+_ATPase"/>
</dbReference>
<evidence type="ECO:0000256" key="3">
    <source>
        <dbReference type="ARBA" id="ARBA00022741"/>
    </source>
</evidence>
<gene>
    <name evidence="6" type="ORF">CUN48_10040</name>
</gene>
<keyword evidence="4" id="KW-0067">ATP-binding</keyword>
<evidence type="ECO:0000256" key="4">
    <source>
        <dbReference type="ARBA" id="ARBA00022840"/>
    </source>
</evidence>
<comment type="similarity">
    <text evidence="1">Belongs to the ABC transporter superfamily.</text>
</comment>
<dbReference type="PANTHER" id="PTHR42711">
    <property type="entry name" value="ABC TRANSPORTER ATP-BINDING PROTEIN"/>
    <property type="match status" value="1"/>
</dbReference>
<sequence length="301" mass="33293">MHSATVSVSGLAKAFGQAQAVRDVSFDVHRGEIFGLLGPNGAGKTTTLRMILDIYKPDRGEINVLGGPMTEAKKARIGYLPEERGLYKDLRVEECVLYLAELKGLSRQEARRRADAFFERLGLAAEKRKKVSEFSKGMQQKVQIITALIHAPEVIIIDEPFSGLDPVNTRLVQDLLLEEHRKGTTIIMSTHQMHQVEEMCDRIVLIDKGASVLYGSVDEIRRQYADNAVRVTAHGELPHIPGVLETSRKGNTHTLSLPGDMDTQALLAQLATTPGLKIEAFELALPTMDDIFVRVVSGRRT</sequence>
<dbReference type="PROSITE" id="PS00211">
    <property type="entry name" value="ABC_TRANSPORTER_1"/>
    <property type="match status" value="1"/>
</dbReference>
<feature type="domain" description="ABC transporter" evidence="5">
    <location>
        <begin position="6"/>
        <end position="233"/>
    </location>
</feature>
<dbReference type="Gene3D" id="3.40.50.300">
    <property type="entry name" value="P-loop containing nucleotide triphosphate hydrolases"/>
    <property type="match status" value="1"/>
</dbReference>
<evidence type="ECO:0000259" key="5">
    <source>
        <dbReference type="PROSITE" id="PS50893"/>
    </source>
</evidence>
<protein>
    <submittedName>
        <fullName evidence="6">Sodium ABC transporter</fullName>
    </submittedName>
</protein>
<dbReference type="InterPro" id="IPR025302">
    <property type="entry name" value="DrrA1/2-like_C"/>
</dbReference>
<dbReference type="GO" id="GO:0005524">
    <property type="term" value="F:ATP binding"/>
    <property type="evidence" value="ECO:0007669"/>
    <property type="project" value="UniProtKB-KW"/>
</dbReference>
<dbReference type="InterPro" id="IPR003439">
    <property type="entry name" value="ABC_transporter-like_ATP-bd"/>
</dbReference>
<dbReference type="AlphaFoldDB" id="A0A2M8QBL6"/>
<name>A0A2M8QBL6_9CHLR</name>
<dbReference type="SUPFAM" id="SSF52540">
    <property type="entry name" value="P-loop containing nucleoside triphosphate hydrolases"/>
    <property type="match status" value="1"/>
</dbReference>
<keyword evidence="2" id="KW-0813">Transport</keyword>
<organism evidence="6 7">
    <name type="scientific">Candidatus Thermofonsia Clade 3 bacterium</name>
    <dbReference type="NCBI Taxonomy" id="2364212"/>
    <lineage>
        <taxon>Bacteria</taxon>
        <taxon>Bacillati</taxon>
        <taxon>Chloroflexota</taxon>
        <taxon>Candidatus Thermofontia</taxon>
        <taxon>Candidatus Thermofonsia Clade 3</taxon>
    </lineage>
</organism>
<evidence type="ECO:0000256" key="2">
    <source>
        <dbReference type="ARBA" id="ARBA00022448"/>
    </source>
</evidence>
<dbReference type="Proteomes" id="UP000230790">
    <property type="component" value="Unassembled WGS sequence"/>
</dbReference>
<dbReference type="InterPro" id="IPR017871">
    <property type="entry name" value="ABC_transporter-like_CS"/>
</dbReference>
<dbReference type="Pfam" id="PF13732">
    <property type="entry name" value="DrrA1-3_C"/>
    <property type="match status" value="1"/>
</dbReference>
<dbReference type="InterPro" id="IPR027417">
    <property type="entry name" value="P-loop_NTPase"/>
</dbReference>
<evidence type="ECO:0000313" key="7">
    <source>
        <dbReference type="Proteomes" id="UP000230790"/>
    </source>
</evidence>
<dbReference type="Pfam" id="PF00005">
    <property type="entry name" value="ABC_tran"/>
    <property type="match status" value="1"/>
</dbReference>
<evidence type="ECO:0000313" key="6">
    <source>
        <dbReference type="EMBL" id="PJF47187.1"/>
    </source>
</evidence>
<reference evidence="6 7" key="1">
    <citation type="submission" date="2017-11" db="EMBL/GenBank/DDBJ databases">
        <title>Evolution of Phototrophy in the Chloroflexi Phylum Driven by Horizontal Gene Transfer.</title>
        <authorList>
            <person name="Ward L.M."/>
            <person name="Hemp J."/>
            <person name="Shih P.M."/>
            <person name="Mcglynn S.E."/>
            <person name="Fischer W."/>
        </authorList>
    </citation>
    <scope>NUCLEOTIDE SEQUENCE [LARGE SCALE GENOMIC DNA]</scope>
    <source>
        <strain evidence="6">JP3_7</strain>
    </source>
</reference>
<dbReference type="InterPro" id="IPR050763">
    <property type="entry name" value="ABC_transporter_ATP-binding"/>
</dbReference>
<dbReference type="GO" id="GO:0016887">
    <property type="term" value="F:ATP hydrolysis activity"/>
    <property type="evidence" value="ECO:0007669"/>
    <property type="project" value="InterPro"/>
</dbReference>
<comment type="caution">
    <text evidence="6">The sequence shown here is derived from an EMBL/GenBank/DDBJ whole genome shotgun (WGS) entry which is preliminary data.</text>
</comment>
<evidence type="ECO:0000256" key="1">
    <source>
        <dbReference type="ARBA" id="ARBA00005417"/>
    </source>
</evidence>
<dbReference type="PANTHER" id="PTHR42711:SF5">
    <property type="entry name" value="ABC TRANSPORTER ATP-BINDING PROTEIN NATA"/>
    <property type="match status" value="1"/>
</dbReference>
<dbReference type="PROSITE" id="PS50893">
    <property type="entry name" value="ABC_TRANSPORTER_2"/>
    <property type="match status" value="1"/>
</dbReference>
<accession>A0A2M8QBL6</accession>
<keyword evidence="3" id="KW-0547">Nucleotide-binding</keyword>
<dbReference type="EMBL" id="PGTN01000063">
    <property type="protein sequence ID" value="PJF47187.1"/>
    <property type="molecule type" value="Genomic_DNA"/>
</dbReference>